<comment type="function">
    <text evidence="6">Catalyzes the conversion of (8S)-3',8-cyclo-7,8-dihydroguanosine 5'-triphosphate to cyclic pyranopterin monophosphate (cPMP).</text>
</comment>
<dbReference type="UniPathway" id="UPA00344"/>
<dbReference type="EMBL" id="CAACVJ010000042">
    <property type="protein sequence ID" value="VEP12147.1"/>
    <property type="molecule type" value="Genomic_DNA"/>
</dbReference>
<comment type="similarity">
    <text evidence="6">Belongs to the MoaC family.</text>
</comment>
<evidence type="ECO:0000256" key="6">
    <source>
        <dbReference type="HAMAP-Rule" id="MF_01224"/>
    </source>
</evidence>
<evidence type="ECO:0000313" key="9">
    <source>
        <dbReference type="Proteomes" id="UP000320055"/>
    </source>
</evidence>
<evidence type="ECO:0000313" key="8">
    <source>
        <dbReference type="EMBL" id="VEP12147.1"/>
    </source>
</evidence>
<dbReference type="NCBIfam" id="NF006870">
    <property type="entry name" value="PRK09364.1"/>
    <property type="match status" value="1"/>
</dbReference>
<dbReference type="Pfam" id="PF01967">
    <property type="entry name" value="MoaC"/>
    <property type="match status" value="1"/>
</dbReference>
<dbReference type="InterPro" id="IPR023045">
    <property type="entry name" value="MoaC"/>
</dbReference>
<dbReference type="Proteomes" id="UP000320055">
    <property type="component" value="Unassembled WGS sequence"/>
</dbReference>
<comment type="pathway">
    <text evidence="2 6">Cofactor biosynthesis; molybdopterin biosynthesis.</text>
</comment>
<dbReference type="InterPro" id="IPR050105">
    <property type="entry name" value="MoCo_biosynth_MoaA/MoaC"/>
</dbReference>
<dbReference type="PANTHER" id="PTHR22960">
    <property type="entry name" value="MOLYBDOPTERIN COFACTOR SYNTHESIS PROTEIN A"/>
    <property type="match status" value="1"/>
</dbReference>
<dbReference type="SUPFAM" id="SSF55040">
    <property type="entry name" value="Molybdenum cofactor biosynthesis protein C, MoaC"/>
    <property type="match status" value="1"/>
</dbReference>
<comment type="catalytic activity">
    <reaction evidence="1 6">
        <text>(8S)-3',8-cyclo-7,8-dihydroguanosine 5'-triphosphate = cyclic pyranopterin phosphate + diphosphate</text>
        <dbReference type="Rhea" id="RHEA:49580"/>
        <dbReference type="ChEBI" id="CHEBI:33019"/>
        <dbReference type="ChEBI" id="CHEBI:59648"/>
        <dbReference type="ChEBI" id="CHEBI:131766"/>
        <dbReference type="EC" id="4.6.1.17"/>
    </reaction>
</comment>
<evidence type="ECO:0000256" key="1">
    <source>
        <dbReference type="ARBA" id="ARBA00001637"/>
    </source>
</evidence>
<keyword evidence="4 6" id="KW-0501">Molybdenum cofactor biosynthesis</keyword>
<dbReference type="AlphaFoldDB" id="A0A563VLC1"/>
<evidence type="ECO:0000256" key="5">
    <source>
        <dbReference type="ARBA" id="ARBA00023239"/>
    </source>
</evidence>
<dbReference type="GO" id="GO:0006777">
    <property type="term" value="P:Mo-molybdopterin cofactor biosynthetic process"/>
    <property type="evidence" value="ECO:0007669"/>
    <property type="project" value="UniProtKB-UniRule"/>
</dbReference>
<evidence type="ECO:0000256" key="2">
    <source>
        <dbReference type="ARBA" id="ARBA00005046"/>
    </source>
</evidence>
<name>A0A563VLC1_9CYAN</name>
<accession>A0A563VLC1</accession>
<feature type="binding site" evidence="6">
    <location>
        <begin position="124"/>
        <end position="125"/>
    </location>
    <ligand>
        <name>substrate</name>
    </ligand>
</feature>
<feature type="active site" evidence="6">
    <location>
        <position position="139"/>
    </location>
</feature>
<gene>
    <name evidence="6 8" type="primary">moaC</name>
    <name evidence="8" type="ORF">H1P_1360017</name>
</gene>
<organism evidence="8 9">
    <name type="scientific">Hyella patelloides LEGE 07179</name>
    <dbReference type="NCBI Taxonomy" id="945734"/>
    <lineage>
        <taxon>Bacteria</taxon>
        <taxon>Bacillati</taxon>
        <taxon>Cyanobacteriota</taxon>
        <taxon>Cyanophyceae</taxon>
        <taxon>Pleurocapsales</taxon>
        <taxon>Hyellaceae</taxon>
        <taxon>Hyella</taxon>
    </lineage>
</organism>
<evidence type="ECO:0000256" key="3">
    <source>
        <dbReference type="ARBA" id="ARBA00012575"/>
    </source>
</evidence>
<keyword evidence="9" id="KW-1185">Reference proteome</keyword>
<proteinExistence type="inferred from homology"/>
<dbReference type="Gene3D" id="3.30.70.640">
    <property type="entry name" value="Molybdopterin cofactor biosynthesis C (MoaC) domain"/>
    <property type="match status" value="1"/>
</dbReference>
<comment type="subunit">
    <text evidence="6">Homohexamer; trimer of dimers.</text>
</comment>
<dbReference type="GO" id="GO:0061799">
    <property type="term" value="F:cyclic pyranopterin monophosphate synthase activity"/>
    <property type="evidence" value="ECO:0007669"/>
    <property type="project" value="UniProtKB-UniRule"/>
</dbReference>
<dbReference type="EC" id="4.6.1.17" evidence="3 6"/>
<keyword evidence="5 6" id="KW-0456">Lyase</keyword>
<sequence>MLAQNNLMTQEKKSLSHLNAQGEAQMVDVSEKAVTRRQAIAEGKIVMSLATLEAIEAGNATKGDVIGTAKIAGIMAAKQTANLIPLCHPLPLKKVEVNIKSDRNLPGYVIQATVTIKAETGVEMEALTAVSVSALTLYDMAKALEKSMSITDICLLSKTGGKSGTYFNQVTESQITPPSNDGDGT</sequence>
<dbReference type="InterPro" id="IPR036522">
    <property type="entry name" value="MoaC_sf"/>
</dbReference>
<feature type="domain" description="Molybdopterin cofactor biosynthesis C (MoaC)" evidence="7">
    <location>
        <begin position="26"/>
        <end position="161"/>
    </location>
</feature>
<dbReference type="CDD" id="cd01420">
    <property type="entry name" value="MoaC_PE"/>
    <property type="match status" value="1"/>
</dbReference>
<dbReference type="HAMAP" id="MF_01224_B">
    <property type="entry name" value="MoaC_B"/>
    <property type="match status" value="1"/>
</dbReference>
<feature type="binding site" evidence="6">
    <location>
        <begin position="86"/>
        <end position="88"/>
    </location>
    <ligand>
        <name>substrate</name>
    </ligand>
</feature>
<reference evidence="8 9" key="1">
    <citation type="submission" date="2019-01" db="EMBL/GenBank/DDBJ databases">
        <authorList>
            <person name="Brito A."/>
        </authorList>
    </citation>
    <scope>NUCLEOTIDE SEQUENCE [LARGE SCALE GENOMIC DNA]</scope>
    <source>
        <strain evidence="8">1</strain>
    </source>
</reference>
<protein>
    <recommendedName>
        <fullName evidence="3 6">Cyclic pyranopterin monophosphate synthase</fullName>
        <ecNumber evidence="3 6">4.6.1.17</ecNumber>
    </recommendedName>
    <alternativeName>
        <fullName evidence="6">Molybdenum cofactor biosynthesis protein C</fullName>
    </alternativeName>
</protein>
<dbReference type="InterPro" id="IPR047594">
    <property type="entry name" value="MoaC_bact/euk"/>
</dbReference>
<evidence type="ECO:0000259" key="7">
    <source>
        <dbReference type="Pfam" id="PF01967"/>
    </source>
</evidence>
<dbReference type="NCBIfam" id="TIGR00581">
    <property type="entry name" value="moaC"/>
    <property type="match status" value="1"/>
</dbReference>
<dbReference type="InterPro" id="IPR002820">
    <property type="entry name" value="Mopterin_CF_biosynth-C_dom"/>
</dbReference>
<evidence type="ECO:0000256" key="4">
    <source>
        <dbReference type="ARBA" id="ARBA00023150"/>
    </source>
</evidence>